<proteinExistence type="predicted"/>
<evidence type="ECO:0000259" key="3">
    <source>
        <dbReference type="Pfam" id="PF13628"/>
    </source>
</evidence>
<dbReference type="HOGENOM" id="CLU_786771_0_0_5"/>
<keyword evidence="4" id="KW-0614">Plasmid</keyword>
<dbReference type="OrthoDB" id="9101320at2"/>
<evidence type="ECO:0008006" key="6">
    <source>
        <dbReference type="Google" id="ProtNLM"/>
    </source>
</evidence>
<dbReference type="InterPro" id="IPR025419">
    <property type="entry name" value="DUF4142"/>
</dbReference>
<reference evidence="5" key="1">
    <citation type="journal article" date="2011" name="PLoS Genet.">
        <title>Azospirillum genomes reveal transition of bacteria from aquatic to terrestrial environments.</title>
        <authorList>
            <person name="Wisniewski-Dye F."/>
            <person name="Borziak K."/>
            <person name="Khalsa-Moyers G."/>
            <person name="Alexandre G."/>
            <person name="Sukharnikov L.O."/>
            <person name="Wuichet K."/>
            <person name="Hurst G.B."/>
            <person name="McDonald W.H."/>
            <person name="Robertson J.S."/>
            <person name="Barbe V."/>
            <person name="Calteau A."/>
            <person name="Rouy Z."/>
            <person name="Mangenot S."/>
            <person name="Prigent-Combaret C."/>
            <person name="Normand P."/>
            <person name="Boyer M."/>
            <person name="Siguier P."/>
            <person name="Dessaux Y."/>
            <person name="Elmerich C."/>
            <person name="Condemine G."/>
            <person name="Krishnen G."/>
            <person name="Kennedy I."/>
            <person name="Paterson A.H."/>
            <person name="Gonzalez V."/>
            <person name="Mavingui P."/>
            <person name="Zhulin I.B."/>
        </authorList>
    </citation>
    <scope>NUCLEOTIDE SEQUENCE [LARGE SCALE GENOMIC DNA]</scope>
    <source>
        <strain evidence="5">4B</strain>
    </source>
</reference>
<name>G7ZI21_AZOL4</name>
<evidence type="ECO:0000313" key="5">
    <source>
        <dbReference type="Proteomes" id="UP000005667"/>
    </source>
</evidence>
<dbReference type="SUPFAM" id="SSF50346">
    <property type="entry name" value="PRC-barrel domain"/>
    <property type="match status" value="1"/>
</dbReference>
<feature type="region of interest" description="Disordered" evidence="1">
    <location>
        <begin position="305"/>
        <end position="352"/>
    </location>
</feature>
<dbReference type="Pfam" id="PF13628">
    <property type="entry name" value="DUF4142"/>
    <property type="match status" value="1"/>
</dbReference>
<dbReference type="PANTHER" id="PTHR38593:SF1">
    <property type="entry name" value="BLR2558 PROTEIN"/>
    <property type="match status" value="1"/>
</dbReference>
<dbReference type="InterPro" id="IPR027275">
    <property type="entry name" value="PRC-brl_dom"/>
</dbReference>
<dbReference type="AlphaFoldDB" id="G7ZI21"/>
<dbReference type="Proteomes" id="UP000005667">
    <property type="component" value="Plasmid AZO_p5"/>
</dbReference>
<gene>
    <name evidence="4" type="ordered locus">AZOLI_p50074</name>
</gene>
<dbReference type="KEGG" id="ali:AZOLI_p50074"/>
<dbReference type="PANTHER" id="PTHR38593">
    <property type="entry name" value="BLR2558 PROTEIN"/>
    <property type="match status" value="1"/>
</dbReference>
<evidence type="ECO:0000313" key="4">
    <source>
        <dbReference type="EMBL" id="CBS91079.1"/>
    </source>
</evidence>
<dbReference type="EMBL" id="FQ311873">
    <property type="protein sequence ID" value="CBS91079.1"/>
    <property type="molecule type" value="Genomic_DNA"/>
</dbReference>
<geneLocation type="plasmid" evidence="4 5">
    <name>AZO_p5</name>
</geneLocation>
<dbReference type="InterPro" id="IPR011033">
    <property type="entry name" value="PRC_barrel-like_sf"/>
</dbReference>
<keyword evidence="5" id="KW-1185">Reference proteome</keyword>
<feature type="domain" description="DUF4142" evidence="3">
    <location>
        <begin position="69"/>
        <end position="204"/>
    </location>
</feature>
<sequence length="352" mass="37694">MGKNGASARPDGRGRTRTGNHATAGTAAMKRHHLLATAALILFSAPTLSLAQTPTPQKTVTEKGQLSQQDMTFAEKAAISDMFEIQAGKLAQDQAKDNGVKQFGNHMVADHTKTSEAMKAMAQQKSMSLPTKLDSEHQQKLDRLRGLQGDQFDSAYLQGQIDAHQTAVTLFRTQAEKGQDADLKRFAEQTLPTLEQHLRQVRDLRPNVASTSGAAQQSTSFETMMGKAVYGESGGKLGDVADIILDAQSGKATQVILDRGGILGIGAKQVALDYTLLNADGDRIVARQVTEDQVRQMAEFEYDDNTVSLGQRNSGGGNAGNGTMNNKGGDMKNDAAHGTANSLDSTQPRNPQ</sequence>
<evidence type="ECO:0000256" key="1">
    <source>
        <dbReference type="SAM" id="MobiDB-lite"/>
    </source>
</evidence>
<feature type="region of interest" description="Disordered" evidence="1">
    <location>
        <begin position="1"/>
        <end position="22"/>
    </location>
</feature>
<dbReference type="Gene3D" id="1.20.1260.10">
    <property type="match status" value="1"/>
</dbReference>
<protein>
    <recommendedName>
        <fullName evidence="6">DUF4142 domain-containing protein</fullName>
    </recommendedName>
</protein>
<dbReference type="Gene3D" id="2.30.30.240">
    <property type="entry name" value="PRC-barrel domain"/>
    <property type="match status" value="1"/>
</dbReference>
<dbReference type="Pfam" id="PF05239">
    <property type="entry name" value="PRC"/>
    <property type="match status" value="1"/>
</dbReference>
<evidence type="ECO:0000259" key="2">
    <source>
        <dbReference type="Pfam" id="PF05239"/>
    </source>
</evidence>
<dbReference type="InterPro" id="IPR012347">
    <property type="entry name" value="Ferritin-like"/>
</dbReference>
<feature type="compositionally biased region" description="Polar residues" evidence="1">
    <location>
        <begin position="339"/>
        <end position="352"/>
    </location>
</feature>
<feature type="domain" description="PRC-barrel" evidence="2">
    <location>
        <begin position="226"/>
        <end position="292"/>
    </location>
</feature>
<organism evidence="4 5">
    <name type="scientific">Azospirillum lipoferum (strain 4B)</name>
    <dbReference type="NCBI Taxonomy" id="862719"/>
    <lineage>
        <taxon>Bacteria</taxon>
        <taxon>Pseudomonadati</taxon>
        <taxon>Pseudomonadota</taxon>
        <taxon>Alphaproteobacteria</taxon>
        <taxon>Rhodospirillales</taxon>
        <taxon>Azospirillaceae</taxon>
        <taxon>Azospirillum</taxon>
    </lineage>
</organism>
<accession>G7ZI21</accession>